<dbReference type="AlphaFoldDB" id="A0A7V2T0C3"/>
<keyword evidence="1" id="KW-0472">Membrane</keyword>
<evidence type="ECO:0000256" key="1">
    <source>
        <dbReference type="SAM" id="Phobius"/>
    </source>
</evidence>
<organism evidence="2">
    <name type="scientific">Leucothrix mucor</name>
    <dbReference type="NCBI Taxonomy" id="45248"/>
    <lineage>
        <taxon>Bacteria</taxon>
        <taxon>Pseudomonadati</taxon>
        <taxon>Pseudomonadota</taxon>
        <taxon>Gammaproteobacteria</taxon>
        <taxon>Thiotrichales</taxon>
        <taxon>Thiotrichaceae</taxon>
        <taxon>Leucothrix</taxon>
    </lineage>
</organism>
<keyword evidence="1" id="KW-1133">Transmembrane helix</keyword>
<dbReference type="Proteomes" id="UP000885750">
    <property type="component" value="Unassembled WGS sequence"/>
</dbReference>
<sequence>MHYIIFIYGLSITYLFISLMKYKNNEHLENKPIKIGKISMVLALIVKPVVFTCVAGGLNILLGDLTGFWLVGIGHLAIAFYYLNNLYVYNKKQSSFLSEHI</sequence>
<gene>
    <name evidence="2" type="ORF">ENJ51_08090</name>
</gene>
<comment type="caution">
    <text evidence="2">The sequence shown here is derived from an EMBL/GenBank/DDBJ whole genome shotgun (WGS) entry which is preliminary data.</text>
</comment>
<accession>A0A7V2T0C3</accession>
<feature type="transmembrane region" description="Helical" evidence="1">
    <location>
        <begin position="42"/>
        <end position="62"/>
    </location>
</feature>
<name>A0A7V2T0C3_LEUMU</name>
<feature type="transmembrane region" description="Helical" evidence="1">
    <location>
        <begin position="68"/>
        <end position="88"/>
    </location>
</feature>
<reference evidence="2" key="1">
    <citation type="journal article" date="2020" name="mSystems">
        <title>Genome- and Community-Level Interaction Insights into Carbon Utilization and Element Cycling Functions of Hydrothermarchaeota in Hydrothermal Sediment.</title>
        <authorList>
            <person name="Zhou Z."/>
            <person name="Liu Y."/>
            <person name="Xu W."/>
            <person name="Pan J."/>
            <person name="Luo Z.H."/>
            <person name="Li M."/>
        </authorList>
    </citation>
    <scope>NUCLEOTIDE SEQUENCE [LARGE SCALE GENOMIC DNA]</scope>
    <source>
        <strain evidence="2">HyVt-493</strain>
    </source>
</reference>
<evidence type="ECO:0000313" key="2">
    <source>
        <dbReference type="EMBL" id="HFC92759.1"/>
    </source>
</evidence>
<proteinExistence type="predicted"/>
<protein>
    <submittedName>
        <fullName evidence="2">Uncharacterized protein</fullName>
    </submittedName>
</protein>
<dbReference type="EMBL" id="DRMS01000301">
    <property type="protein sequence ID" value="HFC92759.1"/>
    <property type="molecule type" value="Genomic_DNA"/>
</dbReference>
<feature type="transmembrane region" description="Helical" evidence="1">
    <location>
        <begin position="6"/>
        <end position="22"/>
    </location>
</feature>
<keyword evidence="1" id="KW-0812">Transmembrane</keyword>